<sequence>MKQAKSTCKRPLVSQEIELKLLVEPAKREAVLALCQQLAKEAQPSQLELSNAYFDTPDLQLRQHDIGLRIRRRDDQREQTVKLAGEVLGGMHSRPEYNVVVTQDQPDLTLFEEDIWPDEFPVFDVQRELTEIFRTDFTRHRWHIASGDGVIELVFDEGSIIANDKRRSICEIELEVQGGDVAQAYKLARRFITRVNARVGSLSKAARGYLLAEKSVLEPFTHAHFVRQQPNDDAGSGLYRALAYALQYWQHNDACLNEQPSVRAVAGITDGIRLSKVVLQQLALFEIDVSDHIVRLEQVLGHLGWLSRYDGLNELTAEDGAYHRALEQNQKLYDEILEQQEHAVQLELVINLSKRDDYQLTLFELGELCAQQPRHEQLTQLPLKQWAAQRLREDWQQVLEAFTRHEELRADQYLKLLPQLQSSLQLGYCVGYLFDADDRESFRAPWQDMLRGIREIMALKLLREAIKDTDDINTDKLLSWQEVQLESLLYALERSRRAALKQEPYWIL</sequence>
<dbReference type="SUPFAM" id="SSF55154">
    <property type="entry name" value="CYTH-like phosphatases"/>
    <property type="match status" value="1"/>
</dbReference>
<dbReference type="Pfam" id="PF01928">
    <property type="entry name" value="CYTH"/>
    <property type="match status" value="1"/>
</dbReference>
<dbReference type="AlphaFoldDB" id="A0A1I6G251"/>
<dbReference type="InterPro" id="IPR033469">
    <property type="entry name" value="CYTH-like_dom_sf"/>
</dbReference>
<feature type="domain" description="CYTH" evidence="1">
    <location>
        <begin position="14"/>
        <end position="215"/>
    </location>
</feature>
<dbReference type="PROSITE" id="PS51708">
    <property type="entry name" value="CHAD"/>
    <property type="match status" value="1"/>
</dbReference>
<evidence type="ECO:0000259" key="2">
    <source>
        <dbReference type="PROSITE" id="PS51708"/>
    </source>
</evidence>
<evidence type="ECO:0000259" key="1">
    <source>
        <dbReference type="PROSITE" id="PS51707"/>
    </source>
</evidence>
<dbReference type="PANTHER" id="PTHR39569">
    <property type="entry name" value="INORGANIC TRIPHOSPHATASE"/>
    <property type="match status" value="1"/>
</dbReference>
<evidence type="ECO:0000313" key="4">
    <source>
        <dbReference type="Proteomes" id="UP000199424"/>
    </source>
</evidence>
<proteinExistence type="predicted"/>
<accession>A0A1I6G251</accession>
<gene>
    <name evidence="3" type="ORF">SAMN04488070_0041</name>
</gene>
<dbReference type="PROSITE" id="PS51707">
    <property type="entry name" value="CYTH"/>
    <property type="match status" value="1"/>
</dbReference>
<dbReference type="InterPro" id="IPR023577">
    <property type="entry name" value="CYTH_domain"/>
</dbReference>
<dbReference type="PANTHER" id="PTHR39569:SF1">
    <property type="entry name" value="INORGANIC TRIPHOSPHATASE"/>
    <property type="match status" value="1"/>
</dbReference>
<keyword evidence="4" id="KW-1185">Reference proteome</keyword>
<dbReference type="GO" id="GO:0050355">
    <property type="term" value="F:inorganic triphosphate phosphatase activity"/>
    <property type="evidence" value="ECO:0007669"/>
    <property type="project" value="InterPro"/>
</dbReference>
<dbReference type="SMART" id="SM01118">
    <property type="entry name" value="CYTH"/>
    <property type="match status" value="1"/>
</dbReference>
<dbReference type="InterPro" id="IPR039013">
    <property type="entry name" value="YgiF"/>
</dbReference>
<organism evidence="3 4">
    <name type="scientific">Pseudidiomarina maritima</name>
    <dbReference type="NCBI Taxonomy" id="519453"/>
    <lineage>
        <taxon>Bacteria</taxon>
        <taxon>Pseudomonadati</taxon>
        <taxon>Pseudomonadota</taxon>
        <taxon>Gammaproteobacteria</taxon>
        <taxon>Alteromonadales</taxon>
        <taxon>Idiomarinaceae</taxon>
        <taxon>Pseudidiomarina</taxon>
    </lineage>
</organism>
<dbReference type="EMBL" id="FOYU01000001">
    <property type="protein sequence ID" value="SFR36285.1"/>
    <property type="molecule type" value="Genomic_DNA"/>
</dbReference>
<feature type="domain" description="CHAD" evidence="2">
    <location>
        <begin position="231"/>
        <end position="485"/>
    </location>
</feature>
<dbReference type="InterPro" id="IPR007899">
    <property type="entry name" value="CHAD_dom"/>
</dbReference>
<dbReference type="Proteomes" id="UP000199424">
    <property type="component" value="Unassembled WGS sequence"/>
</dbReference>
<dbReference type="Gene3D" id="2.40.320.10">
    <property type="entry name" value="Hypothetical Protein Pfu-838710-001"/>
    <property type="match status" value="1"/>
</dbReference>
<protein>
    <submittedName>
        <fullName evidence="3">Triphosphatase</fullName>
    </submittedName>
</protein>
<name>A0A1I6G251_9GAMM</name>
<evidence type="ECO:0000313" key="3">
    <source>
        <dbReference type="EMBL" id="SFR36285.1"/>
    </source>
</evidence>
<dbReference type="GO" id="GO:0046872">
    <property type="term" value="F:metal ion binding"/>
    <property type="evidence" value="ECO:0007669"/>
    <property type="project" value="TreeGrafter"/>
</dbReference>
<reference evidence="4" key="1">
    <citation type="submission" date="2016-10" db="EMBL/GenBank/DDBJ databases">
        <authorList>
            <person name="Varghese N."/>
            <person name="Submissions S."/>
        </authorList>
    </citation>
    <scope>NUCLEOTIDE SEQUENCE [LARGE SCALE GENOMIC DNA]</scope>
    <source>
        <strain evidence="4">CGMCC 1.7285</strain>
    </source>
</reference>
<dbReference type="CDD" id="cd07756">
    <property type="entry name" value="CYTH-like_Pase_CHAD"/>
    <property type="match status" value="1"/>
</dbReference>